<keyword evidence="4" id="KW-1185">Reference proteome</keyword>
<feature type="transmembrane region" description="Helical" evidence="1">
    <location>
        <begin position="21"/>
        <end position="45"/>
    </location>
</feature>
<name>A0AA51RW02_9GAMM</name>
<dbReference type="InterPro" id="IPR050570">
    <property type="entry name" value="Cell_wall_metabolism_enzyme"/>
</dbReference>
<proteinExistence type="predicted"/>
<dbReference type="InterPro" id="IPR016047">
    <property type="entry name" value="M23ase_b-sheet_dom"/>
</dbReference>
<dbReference type="SUPFAM" id="SSF51261">
    <property type="entry name" value="Duplicated hybrid motif"/>
    <property type="match status" value="1"/>
</dbReference>
<dbReference type="CDD" id="cd12797">
    <property type="entry name" value="M23_peptidase"/>
    <property type="match status" value="1"/>
</dbReference>
<organism evidence="3 4">
    <name type="scientific">Pleionea litopenaei</name>
    <dbReference type="NCBI Taxonomy" id="3070815"/>
    <lineage>
        <taxon>Bacteria</taxon>
        <taxon>Pseudomonadati</taxon>
        <taxon>Pseudomonadota</taxon>
        <taxon>Gammaproteobacteria</taxon>
        <taxon>Oceanospirillales</taxon>
        <taxon>Pleioneaceae</taxon>
        <taxon>Pleionea</taxon>
    </lineage>
</organism>
<evidence type="ECO:0000313" key="4">
    <source>
        <dbReference type="Proteomes" id="UP001239782"/>
    </source>
</evidence>
<reference evidence="3 4" key="1">
    <citation type="submission" date="2023-08" db="EMBL/GenBank/DDBJ databases">
        <title>Pleionea litopenaei sp. nov., isolated from stomach of juvenile Litopenaeus vannamei.</title>
        <authorList>
            <person name="Rho A.M."/>
            <person name="Hwang C.Y."/>
        </authorList>
    </citation>
    <scope>NUCLEOTIDE SEQUENCE [LARGE SCALE GENOMIC DNA]</scope>
    <source>
        <strain evidence="3 4">HL-JVS1</strain>
    </source>
</reference>
<sequence>MSFTILQRSRHGIRSLKVTKAVIVCAAVFALALPIVTAVVGYQYAKYQGHLADVDQTTIENWRQQLSEQKASLNKAKATSQKQLNALMARLGIMQAHVRRLDAAGARIANVAGIDAKEFNFSVPPAIGGPEELDELKEQVSDGEFFNLLDELSSQLLSKEQQLSALESLVLDKQIGVERYISGRPITKGWMSSFYGRRTDPFSGRPAWHAGLDFAGKEGSPVVATAAGVVTFVGDRYGYGLLVEISHGDGFVTRYGHNKEATVKVGEVVSKGQQVAAMGNSGRSTGAHVHYEILKDGKQINPLRYVNRKSKS</sequence>
<dbReference type="Pfam" id="PF01551">
    <property type="entry name" value="Peptidase_M23"/>
    <property type="match status" value="1"/>
</dbReference>
<dbReference type="Gene3D" id="2.70.70.10">
    <property type="entry name" value="Glucose Permease (Domain IIA)"/>
    <property type="match status" value="1"/>
</dbReference>
<dbReference type="PANTHER" id="PTHR21666:SF291">
    <property type="entry name" value="STAGE II SPORULATION PROTEIN Q"/>
    <property type="match status" value="1"/>
</dbReference>
<feature type="domain" description="M23ase beta-sheet core" evidence="2">
    <location>
        <begin position="209"/>
        <end position="302"/>
    </location>
</feature>
<evidence type="ECO:0000313" key="3">
    <source>
        <dbReference type="EMBL" id="WMS88668.1"/>
    </source>
</evidence>
<keyword evidence="1" id="KW-0812">Transmembrane</keyword>
<dbReference type="FunFam" id="2.70.70.10:FF:000006">
    <property type="entry name" value="M23 family peptidase"/>
    <property type="match status" value="1"/>
</dbReference>
<dbReference type="RefSeq" id="WP_309203888.1">
    <property type="nucleotide sequence ID" value="NZ_CP133548.1"/>
</dbReference>
<evidence type="ECO:0000259" key="2">
    <source>
        <dbReference type="Pfam" id="PF01551"/>
    </source>
</evidence>
<keyword evidence="1" id="KW-0472">Membrane</keyword>
<dbReference type="Proteomes" id="UP001239782">
    <property type="component" value="Chromosome"/>
</dbReference>
<evidence type="ECO:0000256" key="1">
    <source>
        <dbReference type="SAM" id="Phobius"/>
    </source>
</evidence>
<dbReference type="PANTHER" id="PTHR21666">
    <property type="entry name" value="PEPTIDASE-RELATED"/>
    <property type="match status" value="1"/>
</dbReference>
<dbReference type="KEGG" id="plei:Q9312_07065"/>
<dbReference type="GO" id="GO:0004222">
    <property type="term" value="F:metalloendopeptidase activity"/>
    <property type="evidence" value="ECO:0007669"/>
    <property type="project" value="TreeGrafter"/>
</dbReference>
<gene>
    <name evidence="3" type="ORF">Q9312_07065</name>
</gene>
<dbReference type="AlphaFoldDB" id="A0AA51RW02"/>
<dbReference type="EMBL" id="CP133548">
    <property type="protein sequence ID" value="WMS88668.1"/>
    <property type="molecule type" value="Genomic_DNA"/>
</dbReference>
<keyword evidence="1" id="KW-1133">Transmembrane helix</keyword>
<accession>A0AA51RW02</accession>
<protein>
    <submittedName>
        <fullName evidence="3">M23 family metallopeptidase</fullName>
    </submittedName>
</protein>
<dbReference type="InterPro" id="IPR011055">
    <property type="entry name" value="Dup_hybrid_motif"/>
</dbReference>